<evidence type="ECO:0000313" key="3">
    <source>
        <dbReference type="Proteomes" id="UP001143463"/>
    </source>
</evidence>
<reference evidence="2" key="2">
    <citation type="submission" date="2023-01" db="EMBL/GenBank/DDBJ databases">
        <authorList>
            <person name="Sun Q."/>
            <person name="Evtushenko L."/>
        </authorList>
    </citation>
    <scope>NUCLEOTIDE SEQUENCE</scope>
    <source>
        <strain evidence="2">VKM Ac-1069</strain>
    </source>
</reference>
<reference evidence="2" key="1">
    <citation type="journal article" date="2014" name="Int. J. Syst. Evol. Microbiol.">
        <title>Complete genome sequence of Corynebacterium casei LMG S-19264T (=DSM 44701T), isolated from a smear-ripened cheese.</title>
        <authorList>
            <consortium name="US DOE Joint Genome Institute (JGI-PGF)"/>
            <person name="Walter F."/>
            <person name="Albersmeier A."/>
            <person name="Kalinowski J."/>
            <person name="Ruckert C."/>
        </authorList>
    </citation>
    <scope>NUCLEOTIDE SEQUENCE</scope>
    <source>
        <strain evidence="2">VKM Ac-1069</strain>
    </source>
</reference>
<gene>
    <name evidence="2" type="ORF">GCM10017577_64050</name>
</gene>
<evidence type="ECO:0000313" key="2">
    <source>
        <dbReference type="EMBL" id="GLL15255.1"/>
    </source>
</evidence>
<keyword evidence="3" id="KW-1185">Reference proteome</keyword>
<name>A0A9W6NZV3_9PSEU</name>
<organism evidence="2 3">
    <name type="scientific">Pseudonocardia halophobica</name>
    <dbReference type="NCBI Taxonomy" id="29401"/>
    <lineage>
        <taxon>Bacteria</taxon>
        <taxon>Bacillati</taxon>
        <taxon>Actinomycetota</taxon>
        <taxon>Actinomycetes</taxon>
        <taxon>Pseudonocardiales</taxon>
        <taxon>Pseudonocardiaceae</taxon>
        <taxon>Pseudonocardia</taxon>
    </lineage>
</organism>
<dbReference type="AlphaFoldDB" id="A0A9W6NZV3"/>
<dbReference type="Proteomes" id="UP001143463">
    <property type="component" value="Unassembled WGS sequence"/>
</dbReference>
<accession>A0A9W6NZV3</accession>
<feature type="region of interest" description="Disordered" evidence="1">
    <location>
        <begin position="1"/>
        <end position="22"/>
    </location>
</feature>
<sequence length="108" mass="11896">MRMDGRIHQQGRAERDRRATAPDRELRRALRAVYFAVAALRHAPRSPQVSRAISEASTAVATLPGGFVAEALYRLIGTIEDCHRAGTANSTRLDERWRTATAAVRLAG</sequence>
<dbReference type="EMBL" id="BSFQ01000044">
    <property type="protein sequence ID" value="GLL15255.1"/>
    <property type="molecule type" value="Genomic_DNA"/>
</dbReference>
<protein>
    <submittedName>
        <fullName evidence="2">Uncharacterized protein</fullName>
    </submittedName>
</protein>
<proteinExistence type="predicted"/>
<evidence type="ECO:0000256" key="1">
    <source>
        <dbReference type="SAM" id="MobiDB-lite"/>
    </source>
</evidence>
<comment type="caution">
    <text evidence="2">The sequence shown here is derived from an EMBL/GenBank/DDBJ whole genome shotgun (WGS) entry which is preliminary data.</text>
</comment>